<dbReference type="PANTHER" id="PTHR43969:SF9">
    <property type="entry name" value="GLUTATHIONE S TRANSFERASE D10, ISOFORM A-RELATED"/>
    <property type="match status" value="1"/>
</dbReference>
<dbReference type="Gene3D" id="1.20.1050.10">
    <property type="match status" value="1"/>
</dbReference>
<evidence type="ECO:0000313" key="5">
    <source>
        <dbReference type="EMBL" id="AAX37328.1"/>
    </source>
</evidence>
<comment type="subunit">
    <text evidence="1">Homodimer.</text>
</comment>
<reference evidence="7" key="2">
    <citation type="submission" date="2025-04" db="UniProtKB">
        <authorList>
            <consortium name="RefSeq"/>
        </authorList>
    </citation>
    <scope>IDENTIFICATION</scope>
    <source>
        <strain evidence="7">Airmid</strain>
    </source>
</reference>
<evidence type="ECO:0000313" key="7">
    <source>
        <dbReference type="RefSeq" id="XP_027199252.1"/>
    </source>
</evidence>
<dbReference type="GO" id="GO:0006749">
    <property type="term" value="P:glutathione metabolic process"/>
    <property type="evidence" value="ECO:0007669"/>
    <property type="project" value="TreeGrafter"/>
</dbReference>
<dbReference type="Allergome" id="322">
    <property type="allergen name" value="Der p 8"/>
</dbReference>
<dbReference type="SFLD" id="SFLDG00358">
    <property type="entry name" value="Main_(cytGST)"/>
    <property type="match status" value="1"/>
</dbReference>
<dbReference type="Gene3D" id="3.40.30.10">
    <property type="entry name" value="Glutaredoxin"/>
    <property type="match status" value="1"/>
</dbReference>
<dbReference type="PROSITE" id="PS50405">
    <property type="entry name" value="GST_CTER"/>
    <property type="match status" value="1"/>
</dbReference>
<dbReference type="SFLD" id="SFLDS00019">
    <property type="entry name" value="Glutathione_Transferase_(cytos"/>
    <property type="match status" value="1"/>
</dbReference>
<feature type="domain" description="GST C-terminal" evidence="4">
    <location>
        <begin position="91"/>
        <end position="217"/>
    </location>
</feature>
<feature type="domain" description="GST N-terminal" evidence="3">
    <location>
        <begin position="2"/>
        <end position="84"/>
    </location>
</feature>
<sequence length="228" mass="26652">MSKPIFYYHPFSGPCRTVSTVAKILNVDMEMKKLDLLTKEHLNPEFLKVNPFHKVPTFVDSDGFVVDESRVIAMYLVESRKPDSFLYPKNDLKKRIQIDRWLHYDINLSTTISAPMFCVFRGHQVQDYQVEQGKETLKTLDGVMQSFEGKFLTGADQFTLADIAMYFSLNTMEVYPKYFKFDDYPNLKSWYHRVAEALKQYDTEGTIPKAIETMKQFIQQRAAEAEKH</sequence>
<dbReference type="FunFam" id="3.40.30.10:FF:000034">
    <property type="entry name" value="glutathione S-transferase 1"/>
    <property type="match status" value="1"/>
</dbReference>
<comment type="similarity">
    <text evidence="2">Belongs to the GST superfamily.</text>
</comment>
<organism evidence="5">
    <name type="scientific">Dermatophagoides pteronyssinus</name>
    <name type="common">European house dust mite</name>
    <dbReference type="NCBI Taxonomy" id="6956"/>
    <lineage>
        <taxon>Eukaryota</taxon>
        <taxon>Metazoa</taxon>
        <taxon>Ecdysozoa</taxon>
        <taxon>Arthropoda</taxon>
        <taxon>Chelicerata</taxon>
        <taxon>Arachnida</taxon>
        <taxon>Acari</taxon>
        <taxon>Acariformes</taxon>
        <taxon>Sarcoptiformes</taxon>
        <taxon>Astigmata</taxon>
        <taxon>Psoroptidia</taxon>
        <taxon>Analgoidea</taxon>
        <taxon>Pyroglyphidae</taxon>
        <taxon>Dermatophagoidinae</taxon>
        <taxon>Dermatophagoides</taxon>
    </lineage>
</organism>
<dbReference type="PROSITE" id="PS50404">
    <property type="entry name" value="GST_NTER"/>
    <property type="match status" value="1"/>
</dbReference>
<dbReference type="InterPro" id="IPR040079">
    <property type="entry name" value="Glutathione_S-Trfase"/>
</dbReference>
<dbReference type="InterPro" id="IPR004045">
    <property type="entry name" value="Glutathione_S-Trfase_N"/>
</dbReference>
<dbReference type="Pfam" id="PF02798">
    <property type="entry name" value="GST_N"/>
    <property type="match status" value="1"/>
</dbReference>
<dbReference type="Proteomes" id="UP000515146">
    <property type="component" value="Unplaced"/>
</dbReference>
<dbReference type="InterPro" id="IPR004046">
    <property type="entry name" value="GST_C"/>
</dbReference>
<evidence type="ECO:0000313" key="6">
    <source>
        <dbReference type="Proteomes" id="UP000515146"/>
    </source>
</evidence>
<dbReference type="AlphaFoldDB" id="Q2YFE3"/>
<dbReference type="RefSeq" id="XP_027199252.1">
    <property type="nucleotide sequence ID" value="XM_027343451.1"/>
</dbReference>
<protein>
    <submittedName>
        <fullName evidence="7">Glutathione S-transferase D2-like</fullName>
    </submittedName>
    <submittedName>
        <fullName evidence="5">Glutathione transferase delta-like Dp7018E11</fullName>
    </submittedName>
</protein>
<keyword evidence="5" id="KW-0808">Transferase</keyword>
<evidence type="ECO:0000256" key="2">
    <source>
        <dbReference type="RuleBase" id="RU003494"/>
    </source>
</evidence>
<evidence type="ECO:0000256" key="1">
    <source>
        <dbReference type="ARBA" id="ARBA00011738"/>
    </source>
</evidence>
<dbReference type="GO" id="GO:0004364">
    <property type="term" value="F:glutathione transferase activity"/>
    <property type="evidence" value="ECO:0007669"/>
    <property type="project" value="TreeGrafter"/>
</dbReference>
<gene>
    <name evidence="7" type="primary">LOC113793419</name>
</gene>
<dbReference type="CDD" id="cd03045">
    <property type="entry name" value="GST_N_Delta_Epsilon"/>
    <property type="match status" value="1"/>
</dbReference>
<name>Q2YFE3_DERPT</name>
<dbReference type="KEGG" id="dpte:113793419"/>
<dbReference type="PANTHER" id="PTHR43969">
    <property type="entry name" value="GLUTATHIONE S TRANSFERASE D10, ISOFORM A-RELATED"/>
    <property type="match status" value="1"/>
</dbReference>
<evidence type="ECO:0000259" key="3">
    <source>
        <dbReference type="PROSITE" id="PS50404"/>
    </source>
</evidence>
<evidence type="ECO:0000259" key="4">
    <source>
        <dbReference type="PROSITE" id="PS50405"/>
    </source>
</evidence>
<dbReference type="Pfam" id="PF00043">
    <property type="entry name" value="GST_C"/>
    <property type="match status" value="1"/>
</dbReference>
<dbReference type="SUPFAM" id="SSF52833">
    <property type="entry name" value="Thioredoxin-like"/>
    <property type="match status" value="1"/>
</dbReference>
<dbReference type="EMBL" id="AY825940">
    <property type="protein sequence ID" value="AAX37328.1"/>
    <property type="molecule type" value="mRNA"/>
</dbReference>
<dbReference type="InterPro" id="IPR036249">
    <property type="entry name" value="Thioredoxin-like_sf"/>
</dbReference>
<dbReference type="SUPFAM" id="SSF47616">
    <property type="entry name" value="GST C-terminal domain-like"/>
    <property type="match status" value="1"/>
</dbReference>
<accession>Q2YFE3</accession>
<dbReference type="InterPro" id="IPR036282">
    <property type="entry name" value="Glutathione-S-Trfase_C_sf"/>
</dbReference>
<keyword evidence="6" id="KW-1185">Reference proteome</keyword>
<proteinExistence type="evidence at transcript level"/>
<dbReference type="OrthoDB" id="37920at2759"/>
<dbReference type="InterPro" id="IPR010987">
    <property type="entry name" value="Glutathione-S-Trfase_C-like"/>
</dbReference>
<dbReference type="BRENDA" id="2.5.1.18">
    <property type="organism ID" value="1873"/>
</dbReference>
<reference evidence="5" key="1">
    <citation type="journal article" date="2005" name="Am. J. Trop. Med. Hyg.">
        <title>Identification and characterization of Sarcoptes scabiei and Dermatophagoides pteronyssinus glutathione S-transferases: implication as a potential major allergen in crusted scabies.</title>
        <authorList>
            <person name="Dougall A."/>
            <person name="Holt D.C."/>
            <person name="Fischer K."/>
            <person name="Currie B.J."/>
            <person name="Kemp D.J."/>
            <person name="Walton S.F."/>
        </authorList>
    </citation>
    <scope>NUCLEOTIDE SEQUENCE</scope>
</reference>
<dbReference type="OMA" id="NIMAGEQ"/>